<evidence type="ECO:0000313" key="2">
    <source>
        <dbReference type="EMBL" id="UTJ06692.1"/>
    </source>
</evidence>
<dbReference type="EMBL" id="CP100595">
    <property type="protein sequence ID" value="UTJ06692.1"/>
    <property type="molecule type" value="Genomic_DNA"/>
</dbReference>
<evidence type="ECO:0000259" key="1">
    <source>
        <dbReference type="PROSITE" id="PS51833"/>
    </source>
</evidence>
<accession>A0ABY5E3G2</accession>
<organism evidence="2 3">
    <name type="scientific">Arcobacter roscoffensis</name>
    <dbReference type="NCBI Taxonomy" id="2961520"/>
    <lineage>
        <taxon>Bacteria</taxon>
        <taxon>Pseudomonadati</taxon>
        <taxon>Campylobacterota</taxon>
        <taxon>Epsilonproteobacteria</taxon>
        <taxon>Campylobacterales</taxon>
        <taxon>Arcobacteraceae</taxon>
        <taxon>Arcobacter</taxon>
    </lineage>
</organism>
<dbReference type="PROSITE" id="PS51833">
    <property type="entry name" value="HDOD"/>
    <property type="match status" value="1"/>
</dbReference>
<evidence type="ECO:0000313" key="3">
    <source>
        <dbReference type="Proteomes" id="UP001060012"/>
    </source>
</evidence>
<dbReference type="PANTHER" id="PTHR33525:SF5">
    <property type="entry name" value="TWO COMPONENT SIGNAL TRANSDUCTION SYSTEM RESPONSE REGULATOR"/>
    <property type="match status" value="1"/>
</dbReference>
<keyword evidence="3" id="KW-1185">Reference proteome</keyword>
<proteinExistence type="predicted"/>
<feature type="domain" description="HDOD" evidence="1">
    <location>
        <begin position="12"/>
        <end position="209"/>
    </location>
</feature>
<dbReference type="Gene3D" id="1.10.3210.10">
    <property type="entry name" value="Hypothetical protein af1432"/>
    <property type="match status" value="1"/>
</dbReference>
<protein>
    <submittedName>
        <fullName evidence="2">HDOD domain-containing protein</fullName>
    </submittedName>
</protein>
<sequence length="273" mass="30519">MKNKVKDKIDSLPPLPNSIMELEEFKKVKNSSPDELITIIEKDPLLVANILKVANSSMFGFRSSVDTLSRAINLLGINFTISLAIGSIVQNTVKCNLLAYGMSTDDFINLSALSTKIINEWVSKIDNDLKDDLLMPAFLQETGKFIIASIIEQENKIDDFRDALNKEKDVSTVELNFTGFTTAKITANLFKHWGLTHNIIYPINFVDDINNATSEYKKKAQILKITKELTNFKDTLGDSSIDAAIKLSKSYGFDEKLLNSSIQSIKDEILNNS</sequence>
<reference evidence="2" key="1">
    <citation type="submission" date="2022-07" db="EMBL/GenBank/DDBJ databases">
        <title>Arcobacter roscoffensis sp. nov., a marine bacterium isolated from coastal seawater collected from Roscoff, France.</title>
        <authorList>
            <person name="Pascual J."/>
            <person name="Lepeaux C."/>
            <person name="Methner A."/>
            <person name="Overmann J."/>
        </authorList>
    </citation>
    <scope>NUCLEOTIDE SEQUENCE</scope>
    <source>
        <strain evidence="2">ARW1-2F2</strain>
    </source>
</reference>
<dbReference type="RefSeq" id="WP_254576871.1">
    <property type="nucleotide sequence ID" value="NZ_CP100595.1"/>
</dbReference>
<dbReference type="InterPro" id="IPR013976">
    <property type="entry name" value="HDOD"/>
</dbReference>
<gene>
    <name evidence="2" type="ORF">NJU99_00955</name>
</gene>
<dbReference type="PANTHER" id="PTHR33525">
    <property type="match status" value="1"/>
</dbReference>
<dbReference type="Proteomes" id="UP001060012">
    <property type="component" value="Chromosome"/>
</dbReference>
<dbReference type="InterPro" id="IPR052340">
    <property type="entry name" value="RNase_Y/CdgJ"/>
</dbReference>
<dbReference type="Pfam" id="PF08668">
    <property type="entry name" value="HDOD"/>
    <property type="match status" value="1"/>
</dbReference>
<dbReference type="SUPFAM" id="SSF109604">
    <property type="entry name" value="HD-domain/PDEase-like"/>
    <property type="match status" value="1"/>
</dbReference>
<name>A0ABY5E3G2_9BACT</name>